<dbReference type="EMBL" id="JACHJN010000009">
    <property type="protein sequence ID" value="MBB5958682.1"/>
    <property type="molecule type" value="Genomic_DNA"/>
</dbReference>
<keyword evidence="1" id="KW-1133">Transmembrane helix</keyword>
<evidence type="ECO:0000256" key="1">
    <source>
        <dbReference type="SAM" id="Phobius"/>
    </source>
</evidence>
<name>A0A841CJM2_9PSEU</name>
<evidence type="ECO:0000256" key="2">
    <source>
        <dbReference type="SAM" id="SignalP"/>
    </source>
</evidence>
<keyword evidence="1" id="KW-0472">Membrane</keyword>
<keyword evidence="1" id="KW-0812">Transmembrane</keyword>
<gene>
    <name evidence="3" type="ORF">FHS29_005291</name>
</gene>
<reference evidence="3 4" key="1">
    <citation type="submission" date="2020-08" db="EMBL/GenBank/DDBJ databases">
        <title>Genomic Encyclopedia of Type Strains, Phase III (KMG-III): the genomes of soil and plant-associated and newly described type strains.</title>
        <authorList>
            <person name="Whitman W."/>
        </authorList>
    </citation>
    <scope>NUCLEOTIDE SEQUENCE [LARGE SCALE GENOMIC DNA]</scope>
    <source>
        <strain evidence="3 4">CECT 8640</strain>
    </source>
</reference>
<protein>
    <recommendedName>
        <fullName evidence="5">Glycoprotein</fullName>
    </recommendedName>
</protein>
<dbReference type="RefSeq" id="WP_184694894.1">
    <property type="nucleotide sequence ID" value="NZ_JACHJN010000009.1"/>
</dbReference>
<dbReference type="InterPro" id="IPR046112">
    <property type="entry name" value="DUF6049"/>
</dbReference>
<dbReference type="Pfam" id="PF19516">
    <property type="entry name" value="DUF6049"/>
    <property type="match status" value="1"/>
</dbReference>
<proteinExistence type="predicted"/>
<accession>A0A841CJM2</accession>
<sequence>MKRLLSALAAAGFLLAGAPAAAAPSDGGRIPVKPAPATQVWATRPASNQPGSTAQQWLRLDIEELSPRVVTPGEDSVTITGKIVNVGDRDIFDIELRLERGKALTSEEAVRQALREPTDAEVVQPWFTRIADELRIGQSKPFSLAVPVNGPGNTSLDIDQPGVYPVLANINGRPDDGGRARLAALSTLLPVLAVPGGATLGPPPNPAKITVLWPLADRPRMVASGLEPVLTDDELASSLGLGGRLYGLLKAYESALDGPLGQGVCLAVDPDLLRTVEAMSKGYQVLDHGPGKGRNEAGLWLAQLRLLAGGRCVVALPDADADLVALSRAKLTDLFALAGRGADVVREVLGVQPQAGLAWPEDGVVDQQTLDALGAQGVTSLVLDQSAVAGTPGAGPVRLDAAGKPVTAVRIDGMVSDALRGPVVARPVAGITTPTETRPVSVQNALAALAYRTVFQGNGQNVVISPPRRWNAPTGEVNKFLQVTKNLVGTGFATPVGLQALVGAPPPEQVAALSYPVESGAQEVAPTVTADVARSWQELQRLFGAMSQQDAFSTEPGALISPLRLSLLRAVSGTWRGNETGARASLDIADKQLAALRGQVTVSEPASPILLASGDSPIPVTIRNRLDVRVTVRITVEDTPGILARQLQDQVLPARGERQLTVPVEVLRSGRFPVHIRLTTPDGVVLGERARLEVSSSAYGTITTVITILAGALLVLLSARRIYRRARASRAAAAAVPNDASGVTPEKSSTS</sequence>
<keyword evidence="4" id="KW-1185">Reference proteome</keyword>
<evidence type="ECO:0000313" key="3">
    <source>
        <dbReference type="EMBL" id="MBB5958682.1"/>
    </source>
</evidence>
<evidence type="ECO:0008006" key="5">
    <source>
        <dbReference type="Google" id="ProtNLM"/>
    </source>
</evidence>
<dbReference type="Proteomes" id="UP000547510">
    <property type="component" value="Unassembled WGS sequence"/>
</dbReference>
<evidence type="ECO:0000313" key="4">
    <source>
        <dbReference type="Proteomes" id="UP000547510"/>
    </source>
</evidence>
<comment type="caution">
    <text evidence="3">The sequence shown here is derived from an EMBL/GenBank/DDBJ whole genome shotgun (WGS) entry which is preliminary data.</text>
</comment>
<keyword evidence="2" id="KW-0732">Signal</keyword>
<organism evidence="3 4">
    <name type="scientific">Saccharothrix tamanrassetensis</name>
    <dbReference type="NCBI Taxonomy" id="1051531"/>
    <lineage>
        <taxon>Bacteria</taxon>
        <taxon>Bacillati</taxon>
        <taxon>Actinomycetota</taxon>
        <taxon>Actinomycetes</taxon>
        <taxon>Pseudonocardiales</taxon>
        <taxon>Pseudonocardiaceae</taxon>
        <taxon>Saccharothrix</taxon>
    </lineage>
</organism>
<feature type="signal peptide" evidence="2">
    <location>
        <begin position="1"/>
        <end position="22"/>
    </location>
</feature>
<dbReference type="AlphaFoldDB" id="A0A841CJM2"/>
<feature type="chain" id="PRO_5032757958" description="Glycoprotein" evidence="2">
    <location>
        <begin position="23"/>
        <end position="751"/>
    </location>
</feature>
<feature type="transmembrane region" description="Helical" evidence="1">
    <location>
        <begin position="698"/>
        <end position="717"/>
    </location>
</feature>